<protein>
    <submittedName>
        <fullName evidence="1">BQ5605_C005g03452 protein</fullName>
    </submittedName>
</protein>
<dbReference type="AlphaFoldDB" id="A0A2X0MAW8"/>
<evidence type="ECO:0000313" key="2">
    <source>
        <dbReference type="Proteomes" id="UP000249464"/>
    </source>
</evidence>
<name>A0A2X0MAW8_9BASI</name>
<organism evidence="1 2">
    <name type="scientific">Microbotryum silenes-dioicae</name>
    <dbReference type="NCBI Taxonomy" id="796604"/>
    <lineage>
        <taxon>Eukaryota</taxon>
        <taxon>Fungi</taxon>
        <taxon>Dikarya</taxon>
        <taxon>Basidiomycota</taxon>
        <taxon>Pucciniomycotina</taxon>
        <taxon>Microbotryomycetes</taxon>
        <taxon>Microbotryales</taxon>
        <taxon>Microbotryaceae</taxon>
        <taxon>Microbotryum</taxon>
    </lineage>
</organism>
<proteinExistence type="predicted"/>
<evidence type="ECO:0000313" key="1">
    <source>
        <dbReference type="EMBL" id="SGY75856.1"/>
    </source>
</evidence>
<dbReference type="EMBL" id="FQNC01000047">
    <property type="protein sequence ID" value="SGY75856.1"/>
    <property type="molecule type" value="Genomic_DNA"/>
</dbReference>
<sequence length="111" mass="12263">MDDYLAHREPRVVPTEQERIEAHVCSPALAHRHSQADRHRRQAQTRLSAALDDPHTVHSSYLLADTPGSQIIDDLHGMLEVFPDSGYEAGAASRADQMGELPTKSLPLVVC</sequence>
<dbReference type="Proteomes" id="UP000249464">
    <property type="component" value="Unassembled WGS sequence"/>
</dbReference>
<gene>
    <name evidence="1" type="primary">BQ5605_C005g03452</name>
    <name evidence="1" type="ORF">BQ5605_C005G03452</name>
</gene>
<keyword evidence="2" id="KW-1185">Reference proteome</keyword>
<accession>A0A2X0MAW8</accession>
<reference evidence="1 2" key="1">
    <citation type="submission" date="2016-11" db="EMBL/GenBank/DDBJ databases">
        <authorList>
            <person name="Jaros S."/>
            <person name="Januszkiewicz K."/>
            <person name="Wedrychowicz H."/>
        </authorList>
    </citation>
    <scope>NUCLEOTIDE SEQUENCE [LARGE SCALE GENOMIC DNA]</scope>
</reference>